<dbReference type="HOGENOM" id="CLU_2653109_0_0_9"/>
<dbReference type="Proteomes" id="UP000003438">
    <property type="component" value="Unassembled WGS sequence"/>
</dbReference>
<sequence>MHVFVYKNTFRCHVPGKSLPAAPSHSGNLLQNNFFEKICKRRGWWFVLIIEPPPRRGRTRKIYMKRPFLSRRSMVE</sequence>
<organism evidence="1 2">
    <name type="scientific">Subdoligranulum variabile DSM 15176</name>
    <dbReference type="NCBI Taxonomy" id="411471"/>
    <lineage>
        <taxon>Bacteria</taxon>
        <taxon>Bacillati</taxon>
        <taxon>Bacillota</taxon>
        <taxon>Clostridia</taxon>
        <taxon>Eubacteriales</taxon>
        <taxon>Oscillospiraceae</taxon>
        <taxon>Subdoligranulum</taxon>
    </lineage>
</organism>
<gene>
    <name evidence="1" type="ORF">SUBVAR_06947</name>
</gene>
<dbReference type="AlphaFoldDB" id="D1PRB8"/>
<protein>
    <submittedName>
        <fullName evidence="1">Uncharacterized protein</fullName>
    </submittedName>
</protein>
<accession>D1PRB8</accession>
<keyword evidence="2" id="KW-1185">Reference proteome</keyword>
<comment type="caution">
    <text evidence="1">The sequence shown here is derived from an EMBL/GenBank/DDBJ whole genome shotgun (WGS) entry which is preliminary data.</text>
</comment>
<reference evidence="1" key="1">
    <citation type="submission" date="2009-12" db="EMBL/GenBank/DDBJ databases">
        <authorList>
            <person name="Weinstock G."/>
            <person name="Sodergren E."/>
            <person name="Clifton S."/>
            <person name="Fulton L."/>
            <person name="Fulton B."/>
            <person name="Courtney L."/>
            <person name="Fronick C."/>
            <person name="Harrison M."/>
            <person name="Strong C."/>
            <person name="Farmer C."/>
            <person name="Delahaunty K."/>
            <person name="Markovic C."/>
            <person name="Hall O."/>
            <person name="Minx P."/>
            <person name="Tomlinson C."/>
            <person name="Mitreva M."/>
            <person name="Nelson J."/>
            <person name="Hou S."/>
            <person name="Wollam A."/>
            <person name="Pepin K.H."/>
            <person name="Johnson M."/>
            <person name="Bhonagiri V."/>
            <person name="Nash W.E."/>
            <person name="Warren W."/>
            <person name="Chinwalla A."/>
            <person name="Mardis E.R."/>
            <person name="Wilson R.K."/>
        </authorList>
    </citation>
    <scope>NUCLEOTIDE SEQUENCE [LARGE SCALE GENOMIC DNA]</scope>
    <source>
        <strain evidence="1">DSM 15176</strain>
    </source>
</reference>
<proteinExistence type="predicted"/>
<dbReference type="STRING" id="411471.SUBVAR_06947"/>
<evidence type="ECO:0000313" key="2">
    <source>
        <dbReference type="Proteomes" id="UP000003438"/>
    </source>
</evidence>
<name>D1PRB8_9FIRM</name>
<evidence type="ECO:0000313" key="1">
    <source>
        <dbReference type="EMBL" id="EFB74761.1"/>
    </source>
</evidence>
<dbReference type="EMBL" id="ACBY02000057">
    <property type="protein sequence ID" value="EFB74761.1"/>
    <property type="molecule type" value="Genomic_DNA"/>
</dbReference>